<dbReference type="Proteomes" id="UP001227268">
    <property type="component" value="Unassembled WGS sequence"/>
</dbReference>
<protein>
    <submittedName>
        <fullName evidence="1">Uncharacterized protein</fullName>
    </submittedName>
</protein>
<comment type="caution">
    <text evidence="1">The sequence shown here is derived from an EMBL/GenBank/DDBJ whole genome shotgun (WGS) entry which is preliminary data.</text>
</comment>
<sequence>MTLHKPSPDSRRDSGAMELQHNQLFSFPRKEQVERTKEKPATPLHSSVNDSILSATPMPSSNISATPSSTNDSTPSFRNFLDRRSSTSLSEHANEPPSMTRSMPADSAEESDEGYDEEQAACASPKAAPRPIRHHSEFSIHSSPGDRQRQINTAIASTTPETVSLRALPLFQLLQEKTTTIEMGIAGLLEWVEFWISRGTRVRVLSKEMEEVRNELQNRLRSGCISPLACVEQTSKLEAIFTAEEITSRVPPRTHQFPGLLDDGAMATMDEKMVADCLVATNDRLVRPQRKRGRDVKQFGKPLRDTAETPFRGGAKAEPGAKLHFPAFVPPPERQLRGPTSPKAKRLLGIHALATPSTTGSSTPVSAFTPIRSSPLSLASKFPSPNKTANFLDLSSPTSPMDAEAKLERRDQIYSAPVMGRSLHENKLGTTSFTAPRRAHYPVQREKSYRKPAPSLDVGSRAQVRSTGSVQGMKLPAIDTQSPFASPRQRTGCRVTNPVERSHRARGADDGQRKQPEETAVHAEQITEVLLEYVNRLVRRLVRGGKGEDDVDGLREVVKNLNHISFETRVRILNKSNAIHPMIASTLHKVRFSLGYIDARHLVQAVERIENDGSTGLQLGILRRPPSDAHLDLSTVVSAKKLIMAWLSANRANDYANRKHQLSKEMQLVVRQCFEEALLPTIPIPPIILDDSRRNDVALTANKRPNRSVSLSTPSFATSLKRSPETLLLSDMRYRNGSMPSLSMPIQSLRADTPGFETVDGLIHWIFSDPTTTNTQELLIEWISNERLRRIRTGQGWLIRLAPNSLSRPTFSHGSTAMSAVLAEVAKQCLFRKQAQLIRIVHEVQALFSIPVSSDKASKRTTISGKAHNISSNAKSAAASIGRNGVGAREEGNRISQQAPQKANDKPRHGQTTLIPSDRLSSKERNVSQISGHSHGDPYDDASVFATVNTFSHNSCYTTMSSVPATQRLAMFTFSEQSSYRTRSPIQDGVYKRPLPGASPTAAPVLLCKKSGDALAKSSDVDLVPYGPTVNLNASRDTTFETKHIQSSSLLDSPPILGPTGILGPNQAPRTFPSSVGEPTRFPPTRQSLHSSPSLPGSLSTTSGALLSALSFVLPMFNQDCSVRYSVTPGQLEINLLKMIEFERQKCISSGISWGEEQSASLSWMMENIRNLQQRARIRTLDAKFSDFFANVSTPPSLGGFTTDHTRYATGLVARLAISATRHSR</sequence>
<reference evidence="1" key="1">
    <citation type="submission" date="2023-04" db="EMBL/GenBank/DDBJ databases">
        <title>Draft Genome sequencing of Naganishia species isolated from polar environments using Oxford Nanopore Technology.</title>
        <authorList>
            <person name="Leo P."/>
            <person name="Venkateswaran K."/>
        </authorList>
    </citation>
    <scope>NUCLEOTIDE SEQUENCE</scope>
    <source>
        <strain evidence="1">MNA-CCFEE 5423</strain>
    </source>
</reference>
<evidence type="ECO:0000313" key="2">
    <source>
        <dbReference type="Proteomes" id="UP001227268"/>
    </source>
</evidence>
<gene>
    <name evidence="1" type="ORF">QFC21_002149</name>
</gene>
<proteinExistence type="predicted"/>
<accession>A0ACC2W1A5</accession>
<organism evidence="1 2">
    <name type="scientific">Naganishia friedmannii</name>
    <dbReference type="NCBI Taxonomy" id="89922"/>
    <lineage>
        <taxon>Eukaryota</taxon>
        <taxon>Fungi</taxon>
        <taxon>Dikarya</taxon>
        <taxon>Basidiomycota</taxon>
        <taxon>Agaricomycotina</taxon>
        <taxon>Tremellomycetes</taxon>
        <taxon>Filobasidiales</taxon>
        <taxon>Filobasidiaceae</taxon>
        <taxon>Naganishia</taxon>
    </lineage>
</organism>
<name>A0ACC2W1A5_9TREE</name>
<keyword evidence="2" id="KW-1185">Reference proteome</keyword>
<evidence type="ECO:0000313" key="1">
    <source>
        <dbReference type="EMBL" id="KAJ9104651.1"/>
    </source>
</evidence>
<dbReference type="EMBL" id="JASBWT010000005">
    <property type="protein sequence ID" value="KAJ9104651.1"/>
    <property type="molecule type" value="Genomic_DNA"/>
</dbReference>